<dbReference type="Proteomes" id="UP001056132">
    <property type="component" value="Chromosome 2"/>
</dbReference>
<accession>A0AAE9ICF1</accession>
<dbReference type="EMBL" id="CP097331">
    <property type="protein sequence ID" value="URF08016.1"/>
    <property type="molecule type" value="Genomic_DNA"/>
</dbReference>
<keyword evidence="5 6" id="KW-0456">Lyase</keyword>
<dbReference type="NCBIfam" id="TIGR00838">
    <property type="entry name" value="argH"/>
    <property type="match status" value="1"/>
</dbReference>
<dbReference type="HAMAP" id="MF_00006">
    <property type="entry name" value="Arg_succ_lyase"/>
    <property type="match status" value="1"/>
</dbReference>
<evidence type="ECO:0000259" key="8">
    <source>
        <dbReference type="Pfam" id="PF14698"/>
    </source>
</evidence>
<dbReference type="InterPro" id="IPR008948">
    <property type="entry name" value="L-Aspartase-like"/>
</dbReference>
<comment type="subcellular location">
    <subcellularLocation>
        <location evidence="6">Cytoplasm</location>
    </subcellularLocation>
</comment>
<evidence type="ECO:0000256" key="2">
    <source>
        <dbReference type="ARBA" id="ARBA00004941"/>
    </source>
</evidence>
<dbReference type="CDD" id="cd01359">
    <property type="entry name" value="Argininosuccinate_lyase"/>
    <property type="match status" value="1"/>
</dbReference>
<evidence type="ECO:0000256" key="1">
    <source>
        <dbReference type="ARBA" id="ARBA00000985"/>
    </source>
</evidence>
<keyword evidence="11" id="KW-1185">Reference proteome</keyword>
<feature type="domain" description="Fumarate lyase N-terminal" evidence="7">
    <location>
        <begin position="52"/>
        <end position="304"/>
    </location>
</feature>
<evidence type="ECO:0000313" key="11">
    <source>
        <dbReference type="Proteomes" id="UP000318943"/>
    </source>
</evidence>
<dbReference type="GO" id="GO:0042450">
    <property type="term" value="P:L-arginine biosynthetic process via ornithine"/>
    <property type="evidence" value="ECO:0007669"/>
    <property type="project" value="UniProtKB-UniRule"/>
</dbReference>
<dbReference type="SUPFAM" id="SSF48557">
    <property type="entry name" value="L-aspartase-like"/>
    <property type="match status" value="1"/>
</dbReference>
<gene>
    <name evidence="6 10" type="primary">argH</name>
    <name evidence="9" type="ORF">FGG12_25380</name>
    <name evidence="10" type="ORF">M5D45_22955</name>
</gene>
<dbReference type="InterPro" id="IPR000362">
    <property type="entry name" value="Fumarate_lyase_fam"/>
</dbReference>
<dbReference type="KEGG" id="ccam:M5D45_22955"/>
<comment type="pathway">
    <text evidence="2 6">Amino-acid biosynthesis; L-arginine biosynthesis; L-arginine from L-ornithine and carbamoyl phosphate: step 3/3.</text>
</comment>
<evidence type="ECO:0000313" key="12">
    <source>
        <dbReference type="Proteomes" id="UP001056132"/>
    </source>
</evidence>
<dbReference type="Gene3D" id="1.10.275.10">
    <property type="entry name" value="Fumarase/aspartase (N-terminal domain)"/>
    <property type="match status" value="1"/>
</dbReference>
<dbReference type="EC" id="4.3.2.1" evidence="3 6"/>
<reference evidence="10" key="3">
    <citation type="submission" date="2022-05" db="EMBL/GenBank/DDBJ databases">
        <authorList>
            <person name="Kunte H.-J."/>
        </authorList>
    </citation>
    <scope>NUCLEOTIDE SEQUENCE</scope>
    <source>
        <strain evidence="10">G5</strain>
    </source>
</reference>
<proteinExistence type="inferred from homology"/>
<dbReference type="InterPro" id="IPR009049">
    <property type="entry name" value="Argininosuccinate_lyase"/>
</dbReference>
<dbReference type="GO" id="GO:0005829">
    <property type="term" value="C:cytosol"/>
    <property type="evidence" value="ECO:0007669"/>
    <property type="project" value="TreeGrafter"/>
</dbReference>
<evidence type="ECO:0000313" key="9">
    <source>
        <dbReference type="EMBL" id="TSP09864.1"/>
    </source>
</evidence>
<evidence type="ECO:0000256" key="4">
    <source>
        <dbReference type="ARBA" id="ARBA00022571"/>
    </source>
</evidence>
<dbReference type="PANTHER" id="PTHR43814:SF1">
    <property type="entry name" value="ARGININOSUCCINATE LYASE"/>
    <property type="match status" value="1"/>
</dbReference>
<dbReference type="InterPro" id="IPR029419">
    <property type="entry name" value="Arg_succ_lyase_C"/>
</dbReference>
<dbReference type="PRINTS" id="PR00145">
    <property type="entry name" value="ARGSUCLYASE"/>
</dbReference>
<dbReference type="GO" id="GO:0004056">
    <property type="term" value="F:argininosuccinate lyase activity"/>
    <property type="evidence" value="ECO:0007669"/>
    <property type="project" value="UniProtKB-UniRule"/>
</dbReference>
<evidence type="ECO:0000256" key="6">
    <source>
        <dbReference type="HAMAP-Rule" id="MF_00006"/>
    </source>
</evidence>
<dbReference type="PANTHER" id="PTHR43814">
    <property type="entry name" value="ARGININOSUCCINATE LYASE"/>
    <property type="match status" value="1"/>
</dbReference>
<sequence length="503" mass="53804">MESKVSRRLTQATAPEVCEHIYLPRLAREFGSGFPYLSDINQAHLLMLHGTGLVPAEVATQLAQALVRIEAEGPDAVPLDPAREDAYFNYEARLMALAGADVGGRLHVARSRNDILATHDRLRARDAALAILDELLATRTVLLDRAAEHAGTVMPGYTHLQSAQPITYGYYLAGVAESLGRDIARLRQALARLDACPLGAGALAGTAFPIDRTATARWLGFSAPTTNSLDGVASRDFAWEILAAITIGTVTWGRVAQDLYVWATPEFGLIDFPDSVAGTSSIMPQKKNPVVLEYLKGKGGHMIGLLTASLAALKGSHFTHSGDGNRESMRGFWEAADECKRCVALLRLVLSHATPQASHMLARARRDFSMATDLADTLVRSAGMSFREAHHVVGAVVRDALDRHLPASEIDSAMVDAAALRHTGRAVHLSAEAVARSLDPESGVAARTAAGGPSPALVQAQVLAQRADLSAARSDVSAMRERMQTERAALKRAVETLARGPSI</sequence>
<keyword evidence="4 6" id="KW-0055">Arginine biosynthesis</keyword>
<dbReference type="EMBL" id="VCIZ01000020">
    <property type="protein sequence ID" value="TSP09864.1"/>
    <property type="molecule type" value="Genomic_DNA"/>
</dbReference>
<name>A0AAE9ICF1_9BURK</name>
<dbReference type="Gene3D" id="1.20.200.10">
    <property type="entry name" value="Fumarase/aspartase (Central domain)"/>
    <property type="match status" value="1"/>
</dbReference>
<reference evidence="9 11" key="1">
    <citation type="submission" date="2019-05" db="EMBL/GenBank/DDBJ databases">
        <title>Whole genome sequence analysis of Cupriavidus campinensis S14E4C strain.</title>
        <authorList>
            <person name="Abbaszade G."/>
            <person name="Szabo A."/>
            <person name="Toumi M."/>
            <person name="Toth E."/>
        </authorList>
    </citation>
    <scope>NUCLEOTIDE SEQUENCE [LARGE SCALE GENOMIC DNA]</scope>
    <source>
        <strain evidence="9 11">S14E4C</strain>
    </source>
</reference>
<evidence type="ECO:0000256" key="3">
    <source>
        <dbReference type="ARBA" id="ARBA00012338"/>
    </source>
</evidence>
<evidence type="ECO:0000313" key="10">
    <source>
        <dbReference type="EMBL" id="URF08016.1"/>
    </source>
</evidence>
<keyword evidence="6" id="KW-0963">Cytoplasm</keyword>
<feature type="domain" description="Argininosuccinate lyase C-terminal" evidence="8">
    <location>
        <begin position="368"/>
        <end position="444"/>
    </location>
</feature>
<dbReference type="Proteomes" id="UP000318943">
    <property type="component" value="Unassembled WGS sequence"/>
</dbReference>
<comment type="similarity">
    <text evidence="6">Belongs to the lyase 1 family. Argininosuccinate lyase subfamily.</text>
</comment>
<reference evidence="10" key="2">
    <citation type="journal article" date="2022" name="Microbiol. Resour. Announc.">
        <title>Genome Sequence of Cupriavidus campinensis Strain G5, a Member of a Bacterial Consortium Capable of Polyethylene Degradation.</title>
        <authorList>
            <person name="Schneider B."/>
            <person name="Pfeiffer F."/>
            <person name="Dyall-Smith M."/>
            <person name="Kunte H.J."/>
        </authorList>
    </citation>
    <scope>NUCLEOTIDE SEQUENCE</scope>
    <source>
        <strain evidence="10">G5</strain>
    </source>
</reference>
<keyword evidence="6" id="KW-0028">Amino-acid biosynthesis</keyword>
<dbReference type="AlphaFoldDB" id="A0AAE9ICF1"/>
<dbReference type="RefSeq" id="WP_144202231.1">
    <property type="nucleotide sequence ID" value="NZ_CAJPVH010000001.1"/>
</dbReference>
<dbReference type="PRINTS" id="PR00149">
    <property type="entry name" value="FUMRATELYASE"/>
</dbReference>
<dbReference type="Pfam" id="PF14698">
    <property type="entry name" value="ASL_C2"/>
    <property type="match status" value="1"/>
</dbReference>
<protein>
    <recommendedName>
        <fullName evidence="3 6">Argininosuccinate lyase</fullName>
        <shortName evidence="6">ASAL</shortName>
        <ecNumber evidence="3 6">4.3.2.1</ecNumber>
    </recommendedName>
    <alternativeName>
        <fullName evidence="6">Arginosuccinase</fullName>
    </alternativeName>
</protein>
<dbReference type="InterPro" id="IPR024083">
    <property type="entry name" value="Fumarase/histidase_N"/>
</dbReference>
<evidence type="ECO:0000259" key="7">
    <source>
        <dbReference type="Pfam" id="PF00206"/>
    </source>
</evidence>
<dbReference type="Gene3D" id="1.10.40.30">
    <property type="entry name" value="Fumarase/aspartase (C-terminal domain)"/>
    <property type="match status" value="1"/>
</dbReference>
<dbReference type="Pfam" id="PF00206">
    <property type="entry name" value="Lyase_1"/>
    <property type="match status" value="1"/>
</dbReference>
<evidence type="ECO:0000256" key="5">
    <source>
        <dbReference type="ARBA" id="ARBA00023239"/>
    </source>
</evidence>
<organism evidence="10 12">
    <name type="scientific">Cupriavidus campinensis</name>
    <dbReference type="NCBI Taxonomy" id="151783"/>
    <lineage>
        <taxon>Bacteria</taxon>
        <taxon>Pseudomonadati</taxon>
        <taxon>Pseudomonadota</taxon>
        <taxon>Betaproteobacteria</taxon>
        <taxon>Burkholderiales</taxon>
        <taxon>Burkholderiaceae</taxon>
        <taxon>Cupriavidus</taxon>
    </lineage>
</organism>
<comment type="catalytic activity">
    <reaction evidence="1 6">
        <text>2-(N(omega)-L-arginino)succinate = fumarate + L-arginine</text>
        <dbReference type="Rhea" id="RHEA:24020"/>
        <dbReference type="ChEBI" id="CHEBI:29806"/>
        <dbReference type="ChEBI" id="CHEBI:32682"/>
        <dbReference type="ChEBI" id="CHEBI:57472"/>
        <dbReference type="EC" id="4.3.2.1"/>
    </reaction>
</comment>
<dbReference type="InterPro" id="IPR022761">
    <property type="entry name" value="Fumarate_lyase_N"/>
</dbReference>